<dbReference type="EMBL" id="CM001217">
    <property type="protein sequence ID" value="AES60411.2"/>
    <property type="molecule type" value="Genomic_DNA"/>
</dbReference>
<name>G7I6M7_MEDTR</name>
<accession>A0A0C3UMS4</accession>
<protein>
    <submittedName>
        <fullName evidence="2">Transmembrane protein, putative</fullName>
    </submittedName>
</protein>
<keyword evidence="2" id="KW-0472">Membrane</keyword>
<dbReference type="AlphaFoldDB" id="G7I6M7"/>
<evidence type="ECO:0000313" key="3">
    <source>
        <dbReference type="EnsemblPlants" id="AES60411"/>
    </source>
</evidence>
<evidence type="ECO:0000313" key="4">
    <source>
        <dbReference type="Proteomes" id="UP000002051"/>
    </source>
</evidence>
<sequence length="140" mass="16228">MVVNGLKKGITMMMMMLVIMLVVTQVCGATQSLDMSTDESTDQYCHECKNKSCKSANQNILKTYKDLGNTVNEDSRGLERHYKGRNFSQVPRHHIWKETPKRRKKKNNYVREISTYAPQVDEIGLPVCRTAEKENMLMYF</sequence>
<dbReference type="HOGENOM" id="CLU_1838075_0_0_1"/>
<dbReference type="EnsemblPlants" id="AES60411">
    <property type="protein sequence ID" value="AES60411"/>
    <property type="gene ID" value="MTR_1g045210"/>
</dbReference>
<feature type="signal peptide" evidence="1">
    <location>
        <begin position="1"/>
        <end position="28"/>
    </location>
</feature>
<dbReference type="Proteomes" id="UP000002051">
    <property type="component" value="Unassembled WGS sequence"/>
</dbReference>
<keyword evidence="2" id="KW-0812">Transmembrane</keyword>
<evidence type="ECO:0000256" key="1">
    <source>
        <dbReference type="SAM" id="SignalP"/>
    </source>
</evidence>
<keyword evidence="1" id="KW-0732">Signal</keyword>
<reference evidence="3" key="3">
    <citation type="submission" date="2015-04" db="UniProtKB">
        <authorList>
            <consortium name="EnsemblPlants"/>
        </authorList>
    </citation>
    <scope>IDENTIFICATION</scope>
    <source>
        <strain evidence="3">cv. Jemalong A17</strain>
    </source>
</reference>
<keyword evidence="4" id="KW-1185">Reference proteome</keyword>
<reference evidence="2 4" key="1">
    <citation type="journal article" date="2011" name="Nature">
        <title>The Medicago genome provides insight into the evolution of rhizobial symbioses.</title>
        <authorList>
            <person name="Young N.D."/>
            <person name="Debelle F."/>
            <person name="Oldroyd G.E."/>
            <person name="Geurts R."/>
            <person name="Cannon S.B."/>
            <person name="Udvardi M.K."/>
            <person name="Benedito V.A."/>
            <person name="Mayer K.F."/>
            <person name="Gouzy J."/>
            <person name="Schoof H."/>
            <person name="Van de Peer Y."/>
            <person name="Proost S."/>
            <person name="Cook D.R."/>
            <person name="Meyers B.C."/>
            <person name="Spannagl M."/>
            <person name="Cheung F."/>
            <person name="De Mita S."/>
            <person name="Krishnakumar V."/>
            <person name="Gundlach H."/>
            <person name="Zhou S."/>
            <person name="Mudge J."/>
            <person name="Bharti A.K."/>
            <person name="Murray J.D."/>
            <person name="Naoumkina M.A."/>
            <person name="Rosen B."/>
            <person name="Silverstein K.A."/>
            <person name="Tang H."/>
            <person name="Rombauts S."/>
            <person name="Zhao P.X."/>
            <person name="Zhou P."/>
            <person name="Barbe V."/>
            <person name="Bardou P."/>
            <person name="Bechner M."/>
            <person name="Bellec A."/>
            <person name="Berger A."/>
            <person name="Berges H."/>
            <person name="Bidwell S."/>
            <person name="Bisseling T."/>
            <person name="Choisne N."/>
            <person name="Couloux A."/>
            <person name="Denny R."/>
            <person name="Deshpande S."/>
            <person name="Dai X."/>
            <person name="Doyle J.J."/>
            <person name="Dudez A.M."/>
            <person name="Farmer A.D."/>
            <person name="Fouteau S."/>
            <person name="Franken C."/>
            <person name="Gibelin C."/>
            <person name="Gish J."/>
            <person name="Goldstein S."/>
            <person name="Gonzalez A.J."/>
            <person name="Green P.J."/>
            <person name="Hallab A."/>
            <person name="Hartog M."/>
            <person name="Hua A."/>
            <person name="Humphray S.J."/>
            <person name="Jeong D.H."/>
            <person name="Jing Y."/>
            <person name="Jocker A."/>
            <person name="Kenton S.M."/>
            <person name="Kim D.J."/>
            <person name="Klee K."/>
            <person name="Lai H."/>
            <person name="Lang C."/>
            <person name="Lin S."/>
            <person name="Macmil S.L."/>
            <person name="Magdelenat G."/>
            <person name="Matthews L."/>
            <person name="McCorrison J."/>
            <person name="Monaghan E.L."/>
            <person name="Mun J.H."/>
            <person name="Najar F.Z."/>
            <person name="Nicholson C."/>
            <person name="Noirot C."/>
            <person name="O'Bleness M."/>
            <person name="Paule C.R."/>
            <person name="Poulain J."/>
            <person name="Prion F."/>
            <person name="Qin B."/>
            <person name="Qu C."/>
            <person name="Retzel E.F."/>
            <person name="Riddle C."/>
            <person name="Sallet E."/>
            <person name="Samain S."/>
            <person name="Samson N."/>
            <person name="Sanders I."/>
            <person name="Saurat O."/>
            <person name="Scarpelli C."/>
            <person name="Schiex T."/>
            <person name="Segurens B."/>
            <person name="Severin A.J."/>
            <person name="Sherrier D.J."/>
            <person name="Shi R."/>
            <person name="Sims S."/>
            <person name="Singer S.R."/>
            <person name="Sinharoy S."/>
            <person name="Sterck L."/>
            <person name="Viollet A."/>
            <person name="Wang B.B."/>
            <person name="Wang K."/>
            <person name="Wang M."/>
            <person name="Wang X."/>
            <person name="Warfsmann J."/>
            <person name="Weissenbach J."/>
            <person name="White D.D."/>
            <person name="White J.D."/>
            <person name="Wiley G.B."/>
            <person name="Wincker P."/>
            <person name="Xing Y."/>
            <person name="Yang L."/>
            <person name="Yao Z."/>
            <person name="Ying F."/>
            <person name="Zhai J."/>
            <person name="Zhou L."/>
            <person name="Zuber A."/>
            <person name="Denarie J."/>
            <person name="Dixon R.A."/>
            <person name="May G.D."/>
            <person name="Schwartz D.C."/>
            <person name="Rogers J."/>
            <person name="Quetier F."/>
            <person name="Town C.D."/>
            <person name="Roe B.A."/>
        </authorList>
    </citation>
    <scope>NUCLEOTIDE SEQUENCE [LARGE SCALE GENOMIC DNA]</scope>
    <source>
        <strain evidence="2">A17</strain>
        <strain evidence="3 4">cv. Jemalong A17</strain>
    </source>
</reference>
<organism evidence="2 4">
    <name type="scientific">Medicago truncatula</name>
    <name type="common">Barrel medic</name>
    <name type="synonym">Medicago tribuloides</name>
    <dbReference type="NCBI Taxonomy" id="3880"/>
    <lineage>
        <taxon>Eukaryota</taxon>
        <taxon>Viridiplantae</taxon>
        <taxon>Streptophyta</taxon>
        <taxon>Embryophyta</taxon>
        <taxon>Tracheophyta</taxon>
        <taxon>Spermatophyta</taxon>
        <taxon>Magnoliopsida</taxon>
        <taxon>eudicotyledons</taxon>
        <taxon>Gunneridae</taxon>
        <taxon>Pentapetalae</taxon>
        <taxon>rosids</taxon>
        <taxon>fabids</taxon>
        <taxon>Fabales</taxon>
        <taxon>Fabaceae</taxon>
        <taxon>Papilionoideae</taxon>
        <taxon>50 kb inversion clade</taxon>
        <taxon>NPAAA clade</taxon>
        <taxon>Hologalegina</taxon>
        <taxon>IRL clade</taxon>
        <taxon>Trifolieae</taxon>
        <taxon>Medicago</taxon>
    </lineage>
</organism>
<evidence type="ECO:0000313" key="2">
    <source>
        <dbReference type="EMBL" id="AES60411.2"/>
    </source>
</evidence>
<feature type="chain" id="PRO_5014571974" evidence="1">
    <location>
        <begin position="29"/>
        <end position="140"/>
    </location>
</feature>
<gene>
    <name evidence="2" type="ordered locus">MTR_1g045210</name>
</gene>
<reference evidence="2 4" key="2">
    <citation type="journal article" date="2014" name="BMC Genomics">
        <title>An improved genome release (version Mt4.0) for the model legume Medicago truncatula.</title>
        <authorList>
            <person name="Tang H."/>
            <person name="Krishnakumar V."/>
            <person name="Bidwell S."/>
            <person name="Rosen B."/>
            <person name="Chan A."/>
            <person name="Zhou S."/>
            <person name="Gentzbittel L."/>
            <person name="Childs K.L."/>
            <person name="Yandell M."/>
            <person name="Gundlach H."/>
            <person name="Mayer K.F."/>
            <person name="Schwartz D.C."/>
            <person name="Town C.D."/>
        </authorList>
    </citation>
    <scope>GENOME REANNOTATION</scope>
    <source>
        <strain evidence="3 4">cv. Jemalong A17</strain>
    </source>
</reference>
<accession>G7I6M7</accession>
<proteinExistence type="predicted"/>